<dbReference type="AlphaFoldDB" id="A0A023B7M6"/>
<dbReference type="VEuPathDB" id="CryptoDB:GNI_068930"/>
<comment type="caution">
    <text evidence="1">The sequence shown here is derived from an EMBL/GenBank/DDBJ whole genome shotgun (WGS) entry which is preliminary data.</text>
</comment>
<evidence type="ECO:0000313" key="1">
    <source>
        <dbReference type="EMBL" id="EZG67418.1"/>
    </source>
</evidence>
<organism evidence="1 2">
    <name type="scientific">Gregarina niphandrodes</name>
    <name type="common">Septate eugregarine</name>
    <dbReference type="NCBI Taxonomy" id="110365"/>
    <lineage>
        <taxon>Eukaryota</taxon>
        <taxon>Sar</taxon>
        <taxon>Alveolata</taxon>
        <taxon>Apicomplexa</taxon>
        <taxon>Conoidasida</taxon>
        <taxon>Gregarinasina</taxon>
        <taxon>Eugregarinorida</taxon>
        <taxon>Gregarinidae</taxon>
        <taxon>Gregarina</taxon>
    </lineage>
</organism>
<gene>
    <name evidence="1" type="ORF">GNI_068930</name>
</gene>
<name>A0A023B7M6_GRENI</name>
<protein>
    <submittedName>
        <fullName evidence="1">Uncharacterized protein</fullName>
    </submittedName>
</protein>
<dbReference type="GeneID" id="22912536"/>
<dbReference type="RefSeq" id="XP_011130251.1">
    <property type="nucleotide sequence ID" value="XM_011131949.1"/>
</dbReference>
<dbReference type="Proteomes" id="UP000019763">
    <property type="component" value="Unassembled WGS sequence"/>
</dbReference>
<keyword evidence="2" id="KW-1185">Reference proteome</keyword>
<accession>A0A023B7M6</accession>
<reference evidence="1" key="1">
    <citation type="submission" date="2013-12" db="EMBL/GenBank/DDBJ databases">
        <authorList>
            <person name="Omoto C.K."/>
            <person name="Sibley D."/>
            <person name="Venepally P."/>
            <person name="Hadjithomas M."/>
            <person name="Karamycheva S."/>
            <person name="Brunk B."/>
            <person name="Roos D."/>
            <person name="Caler E."/>
            <person name="Lorenzi H."/>
        </authorList>
    </citation>
    <scope>NUCLEOTIDE SEQUENCE</scope>
</reference>
<sequence>MDTSDWKQAVEQYELLELIAEFLNETENLPDAIPNSITQLLHASSNNGLIMISVPRNLEALRKFDITRERVDKLTNLMDRMRQQVLHHLQVALDARDQQTLVGCLMIMDNMGVLDYEIIRSLIIDDCLQLINECQTLEQCVAMIKPFSTAILKASAVKVAAQSLATIQCHEELQALRKIRQNMWKELAIKLSVSVKNVLEKSQSPTITSMAEFQIGLKRLSMAKELQNNLNLMGEPNSPRIQLRLAGTNTQLNNYITQVFIRHYRVLIPTAVNWQSTKLTVLEDSIHDARFELGCIPKSEGLKAIELLNEFVKVVEENHGASPLIEETIVTWLHLIDKINTDCISSGYSRSYLMNNIVKPSRLLSNRVARLD</sequence>
<dbReference type="EMBL" id="AFNH02000517">
    <property type="protein sequence ID" value="EZG67418.1"/>
    <property type="molecule type" value="Genomic_DNA"/>
</dbReference>
<evidence type="ECO:0000313" key="2">
    <source>
        <dbReference type="Proteomes" id="UP000019763"/>
    </source>
</evidence>
<proteinExistence type="predicted"/>